<evidence type="ECO:0000256" key="2">
    <source>
        <dbReference type="SAM" id="Phobius"/>
    </source>
</evidence>
<dbReference type="PANTHER" id="PTHR33392">
    <property type="entry name" value="POLYISOPRENYL-TEICHOIC ACID--PEPTIDOGLYCAN TEICHOIC ACID TRANSFERASE TAGU"/>
    <property type="match status" value="1"/>
</dbReference>
<keyword evidence="2" id="KW-0812">Transmembrane</keyword>
<proteinExistence type="inferred from homology"/>
<gene>
    <name evidence="4" type="ORF">Cme02nite_23740</name>
</gene>
<accession>A0A8J3PEE1</accession>
<dbReference type="RefSeq" id="WP_166381285.1">
    <property type="nucleotide sequence ID" value="NZ_BAAATT010000001.1"/>
</dbReference>
<evidence type="ECO:0000313" key="5">
    <source>
        <dbReference type="Proteomes" id="UP000660339"/>
    </source>
</evidence>
<evidence type="ECO:0000256" key="1">
    <source>
        <dbReference type="ARBA" id="ARBA00006068"/>
    </source>
</evidence>
<dbReference type="PANTHER" id="PTHR33392:SF6">
    <property type="entry name" value="POLYISOPRENYL-TEICHOIC ACID--PEPTIDOGLYCAN TEICHOIC ACID TRANSFERASE TAGU"/>
    <property type="match status" value="1"/>
</dbReference>
<dbReference type="InterPro" id="IPR004474">
    <property type="entry name" value="LytR_CpsA_psr"/>
</dbReference>
<keyword evidence="5" id="KW-1185">Reference proteome</keyword>
<reference evidence="4" key="1">
    <citation type="submission" date="2021-01" db="EMBL/GenBank/DDBJ databases">
        <title>Whole genome shotgun sequence of Catellatospora methionotrophica NBRC 14553.</title>
        <authorList>
            <person name="Komaki H."/>
            <person name="Tamura T."/>
        </authorList>
    </citation>
    <scope>NUCLEOTIDE SEQUENCE</scope>
    <source>
        <strain evidence="4">NBRC 14553</strain>
    </source>
</reference>
<dbReference type="Proteomes" id="UP000660339">
    <property type="component" value="Unassembled WGS sequence"/>
</dbReference>
<comment type="similarity">
    <text evidence="1">Belongs to the LytR/CpsA/Psr (LCP) family.</text>
</comment>
<keyword evidence="2" id="KW-1133">Transmembrane helix</keyword>
<dbReference type="Gene3D" id="3.40.630.190">
    <property type="entry name" value="LCP protein"/>
    <property type="match status" value="1"/>
</dbReference>
<evidence type="ECO:0000313" key="4">
    <source>
        <dbReference type="EMBL" id="GIG14042.1"/>
    </source>
</evidence>
<protein>
    <recommendedName>
        <fullName evidence="3">Cell envelope-related transcriptional attenuator domain-containing protein</fullName>
    </recommendedName>
</protein>
<organism evidence="4 5">
    <name type="scientific">Catellatospora methionotrophica</name>
    <dbReference type="NCBI Taxonomy" id="121620"/>
    <lineage>
        <taxon>Bacteria</taxon>
        <taxon>Bacillati</taxon>
        <taxon>Actinomycetota</taxon>
        <taxon>Actinomycetes</taxon>
        <taxon>Micromonosporales</taxon>
        <taxon>Micromonosporaceae</taxon>
        <taxon>Catellatospora</taxon>
    </lineage>
</organism>
<name>A0A8J3PEE1_9ACTN</name>
<dbReference type="Pfam" id="PF03816">
    <property type="entry name" value="LytR_cpsA_psr"/>
    <property type="match status" value="1"/>
</dbReference>
<dbReference type="InterPro" id="IPR050922">
    <property type="entry name" value="LytR/CpsA/Psr_CW_biosynth"/>
</dbReference>
<feature type="domain" description="Cell envelope-related transcriptional attenuator" evidence="3">
    <location>
        <begin position="102"/>
        <end position="245"/>
    </location>
</feature>
<feature type="transmembrane region" description="Helical" evidence="2">
    <location>
        <begin position="43"/>
        <end position="61"/>
    </location>
</feature>
<dbReference type="NCBIfam" id="TIGR00350">
    <property type="entry name" value="lytR_cpsA_psr"/>
    <property type="match status" value="1"/>
</dbReference>
<dbReference type="EMBL" id="BONJ01000008">
    <property type="protein sequence ID" value="GIG14042.1"/>
    <property type="molecule type" value="Genomic_DNA"/>
</dbReference>
<comment type="caution">
    <text evidence="4">The sequence shown here is derived from an EMBL/GenBank/DDBJ whole genome shotgun (WGS) entry which is preliminary data.</text>
</comment>
<dbReference type="AlphaFoldDB" id="A0A8J3PEE1"/>
<keyword evidence="2" id="KW-0472">Membrane</keyword>
<evidence type="ECO:0000259" key="3">
    <source>
        <dbReference type="Pfam" id="PF03816"/>
    </source>
</evidence>
<sequence>MIEDELREAFARHEAQAPPLDPLRRAIDGLAARRRRRRTVTRTGAAAVAVALALALPVQLWRGGLEVPLPLGVGASTTAAPSGPLNLLLLGLDGSGSVRNARTDTIMLVHLPADGSQAYLVSIERDLATDMPGVGTTKINGVYSRGGVEAARDAVQRLTGIRADAVAEVEFSALRSVTDTLGGLPVCLPEPMRSQHTGALFPAGCRDYTGDQVQDLMRQRKILLHGGYDRDRVGQRVLLGLAKKAGDRSLLSDFWVVSQLARTPGITLHTGDLSLLGLAMRLDRVEAADIVGISQPTFYVTKIDGVFYEQLDPAVAPGLFRALRDDTMSAFAQAHPAWVLQE</sequence>